<keyword evidence="5" id="KW-0732">Signal</keyword>
<dbReference type="AlphaFoldDB" id="A0A0N4V4Z9"/>
<dbReference type="GO" id="GO:0006508">
    <property type="term" value="P:proteolysis"/>
    <property type="evidence" value="ECO:0007669"/>
    <property type="project" value="UniProtKB-KW"/>
</dbReference>
<dbReference type="CDD" id="cd02698">
    <property type="entry name" value="Peptidase_C1A_CathepsinX"/>
    <property type="match status" value="1"/>
</dbReference>
<keyword evidence="13" id="KW-1185">Reference proteome</keyword>
<dbReference type="PRINTS" id="PR00705">
    <property type="entry name" value="PAPAIN"/>
</dbReference>
<reference evidence="12 13" key="2">
    <citation type="submission" date="2018-10" db="EMBL/GenBank/DDBJ databases">
        <authorList>
            <consortium name="Pathogen Informatics"/>
        </authorList>
    </citation>
    <scope>NUCLEOTIDE SEQUENCE [LARGE SCALE GENOMIC DNA]</scope>
</reference>
<dbReference type="STRING" id="51028.A0A0N4V4Z9"/>
<dbReference type="InterPro" id="IPR025661">
    <property type="entry name" value="Pept_asp_AS"/>
</dbReference>
<dbReference type="InterPro" id="IPR033157">
    <property type="entry name" value="CTSZ"/>
</dbReference>
<keyword evidence="6" id="KW-0378">Hydrolase</keyword>
<evidence type="ECO:0000256" key="1">
    <source>
        <dbReference type="ARBA" id="ARBA00001594"/>
    </source>
</evidence>
<gene>
    <name evidence="12" type="ORF">EVEC_LOCUS4908</name>
</gene>
<protein>
    <recommendedName>
        <fullName evidence="3">cathepsin X</fullName>
        <ecNumber evidence="3">3.4.18.1</ecNumber>
    </recommendedName>
</protein>
<evidence type="ECO:0000256" key="6">
    <source>
        <dbReference type="ARBA" id="ARBA00022801"/>
    </source>
</evidence>
<organism evidence="14">
    <name type="scientific">Enterobius vermicularis</name>
    <name type="common">Human pinworm</name>
    <dbReference type="NCBI Taxonomy" id="51028"/>
    <lineage>
        <taxon>Eukaryota</taxon>
        <taxon>Metazoa</taxon>
        <taxon>Ecdysozoa</taxon>
        <taxon>Nematoda</taxon>
        <taxon>Chromadorea</taxon>
        <taxon>Rhabditida</taxon>
        <taxon>Spirurina</taxon>
        <taxon>Oxyuridomorpha</taxon>
        <taxon>Oxyuroidea</taxon>
        <taxon>Oxyuridae</taxon>
        <taxon>Enterobius</taxon>
    </lineage>
</organism>
<evidence type="ECO:0000313" key="14">
    <source>
        <dbReference type="WBParaSite" id="EVEC_0000525501-mRNA-1"/>
    </source>
</evidence>
<dbReference type="FunFam" id="3.90.70.10:FF:000158">
    <property type="entry name" value="CathePsin Z"/>
    <property type="match status" value="1"/>
</dbReference>
<dbReference type="Proteomes" id="UP000274131">
    <property type="component" value="Unassembled WGS sequence"/>
</dbReference>
<dbReference type="SMART" id="SM00645">
    <property type="entry name" value="Pept_C1"/>
    <property type="match status" value="1"/>
</dbReference>
<name>A0A0N4V4Z9_ENTVE</name>
<evidence type="ECO:0000256" key="5">
    <source>
        <dbReference type="ARBA" id="ARBA00022729"/>
    </source>
</evidence>
<evidence type="ECO:0000256" key="10">
    <source>
        <dbReference type="ARBA" id="ARBA00023180"/>
    </source>
</evidence>
<evidence type="ECO:0000313" key="13">
    <source>
        <dbReference type="Proteomes" id="UP000274131"/>
    </source>
</evidence>
<dbReference type="Gene3D" id="3.90.70.10">
    <property type="entry name" value="Cysteine proteinases"/>
    <property type="match status" value="1"/>
</dbReference>
<dbReference type="EMBL" id="UXUI01007999">
    <property type="protein sequence ID" value="VDD90157.1"/>
    <property type="molecule type" value="Genomic_DNA"/>
</dbReference>
<dbReference type="OrthoDB" id="190265at2759"/>
<dbReference type="SUPFAM" id="SSF54001">
    <property type="entry name" value="Cysteine proteinases"/>
    <property type="match status" value="1"/>
</dbReference>
<evidence type="ECO:0000256" key="9">
    <source>
        <dbReference type="ARBA" id="ARBA00023157"/>
    </source>
</evidence>
<dbReference type="InterPro" id="IPR000668">
    <property type="entry name" value="Peptidase_C1A_C"/>
</dbReference>
<dbReference type="EC" id="3.4.18.1" evidence="3"/>
<dbReference type="PANTHER" id="PTHR12411">
    <property type="entry name" value="CYSTEINE PROTEASE FAMILY C1-RELATED"/>
    <property type="match status" value="1"/>
</dbReference>
<dbReference type="PROSITE" id="PS00640">
    <property type="entry name" value="THIOL_PROTEASE_ASN"/>
    <property type="match status" value="1"/>
</dbReference>
<keyword evidence="8" id="KW-0865">Zymogen</keyword>
<evidence type="ECO:0000256" key="2">
    <source>
        <dbReference type="ARBA" id="ARBA00008455"/>
    </source>
</evidence>
<feature type="domain" description="Peptidase C1A papain C-terminal" evidence="11">
    <location>
        <begin position="21"/>
        <end position="260"/>
    </location>
</feature>
<dbReference type="WBParaSite" id="EVEC_0000525501-mRNA-1">
    <property type="protein sequence ID" value="EVEC_0000525501-mRNA-1"/>
    <property type="gene ID" value="EVEC_0000525501"/>
</dbReference>
<keyword evidence="7" id="KW-0788">Thiol protease</keyword>
<dbReference type="InterPro" id="IPR038765">
    <property type="entry name" value="Papain-like_cys_pep_sf"/>
</dbReference>
<dbReference type="GO" id="GO:0016807">
    <property type="term" value="F:cysteine-type carboxypeptidase activity"/>
    <property type="evidence" value="ECO:0007669"/>
    <property type="project" value="UniProtKB-EC"/>
</dbReference>
<proteinExistence type="inferred from homology"/>
<dbReference type="InterPro" id="IPR013128">
    <property type="entry name" value="Peptidase_C1A"/>
</dbReference>
<evidence type="ECO:0000313" key="12">
    <source>
        <dbReference type="EMBL" id="VDD90157.1"/>
    </source>
</evidence>
<accession>A0A0N4V4Z9</accession>
<comment type="similarity">
    <text evidence="2">Belongs to the peptidase C1 family.</text>
</comment>
<keyword evidence="10" id="KW-0325">Glycoprotein</keyword>
<evidence type="ECO:0000256" key="3">
    <source>
        <dbReference type="ARBA" id="ARBA00012516"/>
    </source>
</evidence>
<evidence type="ECO:0000256" key="8">
    <source>
        <dbReference type="ARBA" id="ARBA00023145"/>
    </source>
</evidence>
<reference evidence="14" key="1">
    <citation type="submission" date="2017-02" db="UniProtKB">
        <authorList>
            <consortium name="WormBaseParasite"/>
        </authorList>
    </citation>
    <scope>IDENTIFICATION</scope>
</reference>
<keyword evidence="4" id="KW-0645">Protease</keyword>
<comment type="catalytic activity">
    <reaction evidence="1">
        <text>Release of C-terminal amino acid residues with broad specificity, but lacks action on C-terminal proline. Shows weak endopeptidase activity.</text>
        <dbReference type="EC" id="3.4.18.1"/>
    </reaction>
</comment>
<evidence type="ECO:0000259" key="11">
    <source>
        <dbReference type="SMART" id="SM00645"/>
    </source>
</evidence>
<dbReference type="Pfam" id="PF00112">
    <property type="entry name" value="Peptidase_C1"/>
    <property type="match status" value="1"/>
</dbReference>
<keyword evidence="9" id="KW-1015">Disulfide bond</keyword>
<evidence type="ECO:0000256" key="7">
    <source>
        <dbReference type="ARBA" id="ARBA00022807"/>
    </source>
</evidence>
<evidence type="ECO:0000256" key="4">
    <source>
        <dbReference type="ARBA" id="ARBA00022670"/>
    </source>
</evidence>
<sequence length="267" mass="30513">VFFILRTTLRPWEKRGFEKNLPRSWDWRSVNSINYCSPTRNQHIPVYCGSCWVFGALGALADRYNIARKGRWPMTFLSPQEVIDCGGEGNCQGGDPRSVYEYAKTHGLVDEGCSNYRATNGICDPFHRCGSCWSDHCFSLRNYTRYYVTEHGELSGREKMMAEIYEKGPIACSIGATYNFEMKYMGGIYAENLTIPTNHIVSVTGWSVDNVTNTEYWIVRNSWGEPWGERGWFRVVTSKYMNGTGDAYNMGIEKNCYFADPDISNLA</sequence>